<evidence type="ECO:0000313" key="2">
    <source>
        <dbReference type="Proteomes" id="UP001162483"/>
    </source>
</evidence>
<accession>A0ABN9DCY0</accession>
<dbReference type="EMBL" id="CATNWA010014203">
    <property type="protein sequence ID" value="CAI9568937.1"/>
    <property type="molecule type" value="Genomic_DNA"/>
</dbReference>
<evidence type="ECO:0000313" key="1">
    <source>
        <dbReference type="EMBL" id="CAI9568937.1"/>
    </source>
</evidence>
<protein>
    <submittedName>
        <fullName evidence="1">Uncharacterized protein</fullName>
    </submittedName>
</protein>
<sequence length="45" mass="4883">MSLFVIFKFPAVPSPVCPDACRGRNPDDRCRHPPHYIAGDTAGGI</sequence>
<name>A0ABN9DCY0_9NEOB</name>
<comment type="caution">
    <text evidence="1">The sequence shown here is derived from an EMBL/GenBank/DDBJ whole genome shotgun (WGS) entry which is preliminary data.</text>
</comment>
<gene>
    <name evidence="1" type="ORF">SPARVUS_LOCUS6840938</name>
</gene>
<proteinExistence type="predicted"/>
<organism evidence="1 2">
    <name type="scientific">Staurois parvus</name>
    <dbReference type="NCBI Taxonomy" id="386267"/>
    <lineage>
        <taxon>Eukaryota</taxon>
        <taxon>Metazoa</taxon>
        <taxon>Chordata</taxon>
        <taxon>Craniata</taxon>
        <taxon>Vertebrata</taxon>
        <taxon>Euteleostomi</taxon>
        <taxon>Amphibia</taxon>
        <taxon>Batrachia</taxon>
        <taxon>Anura</taxon>
        <taxon>Neobatrachia</taxon>
        <taxon>Ranoidea</taxon>
        <taxon>Ranidae</taxon>
        <taxon>Staurois</taxon>
    </lineage>
</organism>
<dbReference type="Proteomes" id="UP001162483">
    <property type="component" value="Unassembled WGS sequence"/>
</dbReference>
<keyword evidence="2" id="KW-1185">Reference proteome</keyword>
<feature type="non-terminal residue" evidence="1">
    <location>
        <position position="45"/>
    </location>
</feature>
<reference evidence="1" key="1">
    <citation type="submission" date="2023-05" db="EMBL/GenBank/DDBJ databases">
        <authorList>
            <person name="Stuckert A."/>
        </authorList>
    </citation>
    <scope>NUCLEOTIDE SEQUENCE</scope>
</reference>